<organism evidence="2">
    <name type="scientific">viral metagenome</name>
    <dbReference type="NCBI Taxonomy" id="1070528"/>
    <lineage>
        <taxon>unclassified sequences</taxon>
        <taxon>metagenomes</taxon>
        <taxon>organismal metagenomes</taxon>
    </lineage>
</organism>
<name>A0A6C0BAK6_9ZZZZ</name>
<evidence type="ECO:0000313" key="2">
    <source>
        <dbReference type="EMBL" id="QHS89136.1"/>
    </source>
</evidence>
<dbReference type="AlphaFoldDB" id="A0A6C0BAK6"/>
<evidence type="ECO:0000256" key="1">
    <source>
        <dbReference type="SAM" id="Phobius"/>
    </source>
</evidence>
<reference evidence="2" key="1">
    <citation type="journal article" date="2020" name="Nature">
        <title>Giant virus diversity and host interactions through global metagenomics.</title>
        <authorList>
            <person name="Schulz F."/>
            <person name="Roux S."/>
            <person name="Paez-Espino D."/>
            <person name="Jungbluth S."/>
            <person name="Walsh D.A."/>
            <person name="Denef V.J."/>
            <person name="McMahon K.D."/>
            <person name="Konstantinidis K.T."/>
            <person name="Eloe-Fadrosh E.A."/>
            <person name="Kyrpides N.C."/>
            <person name="Woyke T."/>
        </authorList>
    </citation>
    <scope>NUCLEOTIDE SEQUENCE</scope>
    <source>
        <strain evidence="2">GVMAG-M-3300010158-59</strain>
    </source>
</reference>
<protein>
    <submittedName>
        <fullName evidence="2">Uncharacterized protein</fullName>
    </submittedName>
</protein>
<feature type="transmembrane region" description="Helical" evidence="1">
    <location>
        <begin position="14"/>
        <end position="34"/>
    </location>
</feature>
<proteinExistence type="predicted"/>
<dbReference type="EMBL" id="MN739105">
    <property type="protein sequence ID" value="QHS89136.1"/>
    <property type="molecule type" value="Genomic_DNA"/>
</dbReference>
<feature type="transmembrane region" description="Helical" evidence="1">
    <location>
        <begin position="80"/>
        <end position="101"/>
    </location>
</feature>
<feature type="transmembrane region" description="Helical" evidence="1">
    <location>
        <begin position="46"/>
        <end position="68"/>
    </location>
</feature>
<sequence>MKTLDKMPKLCAPAYLYFIISMIGLVILAIQNLGNTKTYTIGSFSTIVPNTLFIFFLKLVYIAFWTWVLNYLCQSGFTGVSWFLFLIPFIMFFVLIGMMLVTGKSTTKTTK</sequence>
<accession>A0A6C0BAK6</accession>
<keyword evidence="1" id="KW-0472">Membrane</keyword>
<keyword evidence="1" id="KW-0812">Transmembrane</keyword>
<keyword evidence="1" id="KW-1133">Transmembrane helix</keyword>